<organism evidence="11">
    <name type="scientific">Acidithiobacillus sulfuriphilus</name>
    <dbReference type="NCBI Taxonomy" id="1867749"/>
    <lineage>
        <taxon>Bacteria</taxon>
        <taxon>Pseudomonadati</taxon>
        <taxon>Pseudomonadota</taxon>
        <taxon>Acidithiobacillia</taxon>
        <taxon>Acidithiobacillales</taxon>
        <taxon>Acidithiobacillaceae</taxon>
        <taxon>Acidithiobacillus</taxon>
    </lineage>
</organism>
<gene>
    <name evidence="11" type="ORF">EC580_13325</name>
</gene>
<evidence type="ECO:0000256" key="5">
    <source>
        <dbReference type="ARBA" id="ARBA00022781"/>
    </source>
</evidence>
<dbReference type="AlphaFoldDB" id="A0A3M8QR53"/>
<keyword evidence="6" id="KW-0406">Ion transport</keyword>
<dbReference type="Gene3D" id="1.10.287.80">
    <property type="entry name" value="ATP synthase, gamma subunit, helix hairpin domain"/>
    <property type="match status" value="2"/>
</dbReference>
<keyword evidence="10" id="KW-0175">Coiled coil</keyword>
<dbReference type="GO" id="GO:0046933">
    <property type="term" value="F:proton-transporting ATP synthase activity, rotational mechanism"/>
    <property type="evidence" value="ECO:0007669"/>
    <property type="project" value="InterPro"/>
</dbReference>
<keyword evidence="8" id="KW-0139">CF(1)</keyword>
<evidence type="ECO:0000313" key="11">
    <source>
        <dbReference type="EMBL" id="RNF58131.1"/>
    </source>
</evidence>
<dbReference type="OrthoDB" id="187217at2"/>
<accession>A0A3M8QR53</accession>
<evidence type="ECO:0000256" key="3">
    <source>
        <dbReference type="ARBA" id="ARBA00007681"/>
    </source>
</evidence>
<evidence type="ECO:0000256" key="2">
    <source>
        <dbReference type="ARBA" id="ARBA00004170"/>
    </source>
</evidence>
<name>A0A3M8QR53_9PROT</name>
<evidence type="ECO:0000256" key="8">
    <source>
        <dbReference type="ARBA" id="ARBA00023196"/>
    </source>
</evidence>
<feature type="coiled-coil region" evidence="10">
    <location>
        <begin position="236"/>
        <end position="270"/>
    </location>
</feature>
<protein>
    <submittedName>
        <fullName evidence="11">F0F1 ATP synthase subunit gamma</fullName>
    </submittedName>
</protein>
<comment type="similarity">
    <text evidence="3">Belongs to the ATPase gamma chain family.</text>
</comment>
<dbReference type="RefSeq" id="WP_123105862.1">
    <property type="nucleotide sequence ID" value="NZ_CP127527.1"/>
</dbReference>
<keyword evidence="7" id="KW-0472">Membrane</keyword>
<dbReference type="EMBL" id="RIZI01000192">
    <property type="protein sequence ID" value="RNF58131.1"/>
    <property type="molecule type" value="Genomic_DNA"/>
</dbReference>
<dbReference type="InterPro" id="IPR000131">
    <property type="entry name" value="ATP_synth_F1_gsu"/>
</dbReference>
<reference evidence="11" key="1">
    <citation type="submission" date="2018-10" db="EMBL/GenBank/DDBJ databases">
        <title>Acidithiobacillus sulfuriphilus sp. nov.: an extremely acidophilic sulfur-oxidizing chemolithotroph isolated from a neutral pH environment.</title>
        <authorList>
            <person name="Falagan C."/>
            <person name="Moya-Beltran A."/>
            <person name="Quatrini R."/>
            <person name="Johnson D.B."/>
        </authorList>
    </citation>
    <scope>NUCLEOTIDE SEQUENCE [LARGE SCALE GENOMIC DNA]</scope>
    <source>
        <strain evidence="11">CJ-2</strain>
    </source>
</reference>
<proteinExistence type="inferred from homology"/>
<dbReference type="SUPFAM" id="SSF52943">
    <property type="entry name" value="ATP synthase (F1-ATPase), gamma subunit"/>
    <property type="match status" value="1"/>
</dbReference>
<evidence type="ECO:0000256" key="1">
    <source>
        <dbReference type="ARBA" id="ARBA00003456"/>
    </source>
</evidence>
<comment type="subcellular location">
    <subcellularLocation>
        <location evidence="2">Membrane</location>
        <topology evidence="2">Peripheral membrane protein</topology>
    </subcellularLocation>
</comment>
<evidence type="ECO:0000256" key="6">
    <source>
        <dbReference type="ARBA" id="ARBA00023065"/>
    </source>
</evidence>
<comment type="caution">
    <text evidence="11">The sequence shown here is derived from an EMBL/GenBank/DDBJ whole genome shotgun (WGS) entry which is preliminary data.</text>
</comment>
<keyword evidence="4" id="KW-0813">Transport</keyword>
<evidence type="ECO:0000256" key="9">
    <source>
        <dbReference type="ARBA" id="ARBA00023310"/>
    </source>
</evidence>
<evidence type="ECO:0000256" key="10">
    <source>
        <dbReference type="SAM" id="Coils"/>
    </source>
</evidence>
<dbReference type="InterPro" id="IPR035968">
    <property type="entry name" value="ATP_synth_F1_ATPase_gsu"/>
</dbReference>
<sequence>MSKGHDLADHLRALDDIHGVMSAMKNLAFAETRKLAQYLEDQQRLFAGMEGMLADFLRFHPQAPQRMGEARTVYLLIGSERGFCGDFNERLLDAFTALRPQLAGTGQPAVIAVGRKLTERLEGVLPLAAHFPGPNATEEVEPVLSRLVAWLDRQRPAQGFLRLGVLHHAEDGGDGVRLSIFAPFRHPEREAPIFSNPPLLNLPPANFLVEFADHYLLAALYAVLYRSLMVENRRRLQHMDNATHRLEQRMEELRRQRNQLRQEEITNEIEVIMLGQTILDPSSPAAETDYPQDGESP</sequence>
<evidence type="ECO:0000256" key="7">
    <source>
        <dbReference type="ARBA" id="ARBA00023136"/>
    </source>
</evidence>
<evidence type="ECO:0000256" key="4">
    <source>
        <dbReference type="ARBA" id="ARBA00022448"/>
    </source>
</evidence>
<keyword evidence="9" id="KW-0066">ATP synthesis</keyword>
<keyword evidence="5" id="KW-0375">Hydrogen ion transport</keyword>
<dbReference type="GO" id="GO:0045259">
    <property type="term" value="C:proton-transporting ATP synthase complex"/>
    <property type="evidence" value="ECO:0007669"/>
    <property type="project" value="UniProtKB-KW"/>
</dbReference>
<dbReference type="PRINTS" id="PR00126">
    <property type="entry name" value="ATPASEGAMMA"/>
</dbReference>
<dbReference type="Pfam" id="PF00231">
    <property type="entry name" value="ATP-synt"/>
    <property type="match status" value="1"/>
</dbReference>
<comment type="function">
    <text evidence="1">Produces ATP from ADP in the presence of a proton gradient across the membrane. The gamma chain is believed to be important in regulating ATPase activity and the flow of protons through the CF(0) complex.</text>
</comment>